<keyword evidence="1" id="KW-0542">Nucleomorph</keyword>
<name>A0A0H5BR01_9EUKA</name>
<accession>A0A0H5BR01</accession>
<dbReference type="AlphaFoldDB" id="A0A0H5BR01"/>
<reference evidence="1" key="1">
    <citation type="journal article" date="2015" name="Genome Biol. Evol.">
        <title>Nucleomorph Genome Sequences of Two Chlorarachniophytes, Amorphochlora amoebiformis and Lotharella vacuolata.</title>
        <authorList>
            <person name="Suzuki S."/>
            <person name="Shirato S."/>
            <person name="Hirakawa Y."/>
            <person name="Ishida K."/>
        </authorList>
    </citation>
    <scope>NUCLEOTIDE SEQUENCE</scope>
    <source>
        <strain evidence="1">CCMP2058</strain>
    </source>
</reference>
<evidence type="ECO:0000313" key="1">
    <source>
        <dbReference type="EMBL" id="BAS01839.1"/>
    </source>
</evidence>
<protein>
    <submittedName>
        <fullName evidence="1">Uncharacterized protein</fullName>
    </submittedName>
</protein>
<sequence>MIIMEKYNNLYDKKLNPIKQYCKSFLYFTYKEFPKFSNNRFNFLNFNSTNNYTKKKVRERFIISSSMTKFKTYTSYISILLLNVSENDYKYNFCINQIQTKKAFKYKGILINYHVNKFFNQNLLITSSLPIIVGSMIDLMNLKVLSNFFKYVPIDIIFIISKKCMDFKSSSENGIYHYIKEYLGEIFTANNSISLLSYYRKVNFNSSVRDVLLNNLISREDSVYSSSKILMYNLKQLRNPEIFYYCISEYIINREKSHDIEMKNRTTLYNMILREDQKKDMFSYITFLLSIMWADIFSEIKFFNAINSNYNLLNKIKAVYNLKQNNKFNNNVTKNWK</sequence>
<geneLocation type="nucleomorph" evidence="1"/>
<proteinExistence type="predicted"/>
<dbReference type="EMBL" id="AB996603">
    <property type="protein sequence ID" value="BAS01839.1"/>
    <property type="molecule type" value="Genomic_DNA"/>
</dbReference>
<organism evidence="1">
    <name type="scientific">Amorphochlora amoebiformis</name>
    <dbReference type="NCBI Taxonomy" id="1561963"/>
    <lineage>
        <taxon>Eukaryota</taxon>
        <taxon>Sar</taxon>
        <taxon>Rhizaria</taxon>
        <taxon>Cercozoa</taxon>
        <taxon>Chlorarachniophyceae</taxon>
        <taxon>Amorphochlora</taxon>
    </lineage>
</organism>